<dbReference type="SUPFAM" id="SSF50182">
    <property type="entry name" value="Sm-like ribonucleoproteins"/>
    <property type="match status" value="1"/>
</dbReference>
<evidence type="ECO:0000256" key="10">
    <source>
        <dbReference type="SAM" id="Phobius"/>
    </source>
</evidence>
<keyword evidence="5 10" id="KW-1133">Transmembrane helix</keyword>
<comment type="subcellular location">
    <subcellularLocation>
        <location evidence="1">Cell inner membrane</location>
        <topology evidence="1">Multi-pass membrane protein</topology>
    </subcellularLocation>
</comment>
<gene>
    <name evidence="12" type="primary">mscS2</name>
    <name evidence="12" type="ORF">NBRC110019_10110</name>
</gene>
<dbReference type="EMBL" id="BRVP01000005">
    <property type="protein sequence ID" value="GLB51972.1"/>
    <property type="molecule type" value="Genomic_DNA"/>
</dbReference>
<organism evidence="12 13">
    <name type="scientific">Neptunitalea chrysea</name>
    <dbReference type="NCBI Taxonomy" id="1647581"/>
    <lineage>
        <taxon>Bacteria</taxon>
        <taxon>Pseudomonadati</taxon>
        <taxon>Bacteroidota</taxon>
        <taxon>Flavobacteriia</taxon>
        <taxon>Flavobacteriales</taxon>
        <taxon>Flavobacteriaceae</taxon>
        <taxon>Neptunitalea</taxon>
    </lineage>
</organism>
<evidence type="ECO:0000256" key="8">
    <source>
        <dbReference type="ARBA" id="ARBA00093630"/>
    </source>
</evidence>
<dbReference type="PANTHER" id="PTHR30414:SF0">
    <property type="entry name" value="MINICONDUCTANCE MECHANOSENSITIVE CHANNEL YBDG"/>
    <property type="match status" value="1"/>
</dbReference>
<feature type="transmembrane region" description="Helical" evidence="10">
    <location>
        <begin position="173"/>
        <end position="191"/>
    </location>
</feature>
<accession>A0A9W6B621</accession>
<evidence type="ECO:0000313" key="12">
    <source>
        <dbReference type="EMBL" id="GLB51972.1"/>
    </source>
</evidence>
<sequence>MGYLEWLSKWFYNYLLEKNVDDQLASNINLLVSIVVITIIVLLLDWFSRKVIVNAFKAFSNKTKTSFDDFLVESNFPKYVGHLLPFALVINTIPYIFSDDPDWKTILLKITDIYIIVLVVWICRSLVKTIKEFLKTKEAFADKPLDSFVQIIIIIFWCVASLFIFSELTNKDLLTSLGTFGAASAVILLIFKDTILGFVASIQVSVNDMVRVGDWITQQKYGADGDVIEINLTTVKVRNFDNTITTIPTYSLISDSFQNWRGMQDSGGRRIKRAIYLKSNSIKFLNTEDLARFSKIQDVKEYIYHRQKDIDTFNDAKGYDKTYLVNGRGQTNMGLFRKYCDEYLKNHPALNKEMLMMTRQLPPTPQGIPLEIYAFSSDKRWVNYERIMADVFEHLIAAVAYFDLEIFEYPSGEHLINTENTNHFLPPSDL</sequence>
<dbReference type="GO" id="GO:0071470">
    <property type="term" value="P:cellular response to osmotic stress"/>
    <property type="evidence" value="ECO:0007669"/>
    <property type="project" value="InterPro"/>
</dbReference>
<dbReference type="InterPro" id="IPR006685">
    <property type="entry name" value="MscS_channel_2nd"/>
</dbReference>
<reference evidence="12" key="1">
    <citation type="submission" date="2022-07" db="EMBL/GenBank/DDBJ databases">
        <title>Taxonomy of Novel Oxalotrophic and Methylotrophic Bacteria.</title>
        <authorList>
            <person name="Sahin N."/>
            <person name="Tani A."/>
        </authorList>
    </citation>
    <scope>NUCLEOTIDE SEQUENCE</scope>
    <source>
        <strain evidence="12">AM327</strain>
    </source>
</reference>
<protein>
    <recommendedName>
        <fullName evidence="8">Mechanosensing system component YbdG</fullName>
    </recommendedName>
    <alternativeName>
        <fullName evidence="9">Mechanosensitive channel homolog YbdG</fullName>
    </alternativeName>
</protein>
<evidence type="ECO:0000256" key="2">
    <source>
        <dbReference type="ARBA" id="ARBA00022475"/>
    </source>
</evidence>
<keyword evidence="7 10" id="KW-0472">Membrane</keyword>
<keyword evidence="6" id="KW-0346">Stress response</keyword>
<dbReference type="FunFam" id="2.30.30.60:FF:000002">
    <property type="entry name" value="Mechanosensitive ion channel family protein"/>
    <property type="match status" value="1"/>
</dbReference>
<evidence type="ECO:0000256" key="7">
    <source>
        <dbReference type="ARBA" id="ARBA00023136"/>
    </source>
</evidence>
<feature type="domain" description="Mechanosensitive ion channel MscS" evidence="11">
    <location>
        <begin position="193"/>
        <end position="261"/>
    </location>
</feature>
<dbReference type="InterPro" id="IPR030192">
    <property type="entry name" value="YbdG"/>
</dbReference>
<keyword evidence="2" id="KW-1003">Cell membrane</keyword>
<evidence type="ECO:0000256" key="1">
    <source>
        <dbReference type="ARBA" id="ARBA00004429"/>
    </source>
</evidence>
<evidence type="ECO:0000256" key="5">
    <source>
        <dbReference type="ARBA" id="ARBA00022989"/>
    </source>
</evidence>
<proteinExistence type="predicted"/>
<dbReference type="PANTHER" id="PTHR30414">
    <property type="entry name" value="MINICONDUCTANCE MECHANOSENSITIVE CHANNEL YBDG"/>
    <property type="match status" value="1"/>
</dbReference>
<dbReference type="InterPro" id="IPR023408">
    <property type="entry name" value="MscS_beta-dom_sf"/>
</dbReference>
<evidence type="ECO:0000256" key="3">
    <source>
        <dbReference type="ARBA" id="ARBA00022519"/>
    </source>
</evidence>
<dbReference type="InterPro" id="IPR010920">
    <property type="entry name" value="LSM_dom_sf"/>
</dbReference>
<feature type="transmembrane region" description="Helical" evidence="10">
    <location>
        <begin position="28"/>
        <end position="47"/>
    </location>
</feature>
<dbReference type="Pfam" id="PF00924">
    <property type="entry name" value="MS_channel_2nd"/>
    <property type="match status" value="1"/>
</dbReference>
<keyword evidence="3" id="KW-0997">Cell inner membrane</keyword>
<dbReference type="Gene3D" id="2.30.30.60">
    <property type="match status" value="1"/>
</dbReference>
<dbReference type="GO" id="GO:0005886">
    <property type="term" value="C:plasma membrane"/>
    <property type="evidence" value="ECO:0007669"/>
    <property type="project" value="UniProtKB-SubCell"/>
</dbReference>
<evidence type="ECO:0000256" key="9">
    <source>
        <dbReference type="ARBA" id="ARBA00093659"/>
    </source>
</evidence>
<evidence type="ECO:0000259" key="11">
    <source>
        <dbReference type="Pfam" id="PF00924"/>
    </source>
</evidence>
<evidence type="ECO:0000313" key="13">
    <source>
        <dbReference type="Proteomes" id="UP001143545"/>
    </source>
</evidence>
<keyword evidence="13" id="KW-1185">Reference proteome</keyword>
<feature type="transmembrane region" description="Helical" evidence="10">
    <location>
        <begin position="79"/>
        <end position="97"/>
    </location>
</feature>
<name>A0A9W6B621_9FLAO</name>
<dbReference type="AlphaFoldDB" id="A0A9W6B621"/>
<feature type="transmembrane region" description="Helical" evidence="10">
    <location>
        <begin position="148"/>
        <end position="167"/>
    </location>
</feature>
<feature type="transmembrane region" description="Helical" evidence="10">
    <location>
        <begin position="103"/>
        <end position="127"/>
    </location>
</feature>
<dbReference type="Proteomes" id="UP001143545">
    <property type="component" value="Unassembled WGS sequence"/>
</dbReference>
<dbReference type="RefSeq" id="WP_281753019.1">
    <property type="nucleotide sequence ID" value="NZ_BRVP01000005.1"/>
</dbReference>
<comment type="caution">
    <text evidence="12">The sequence shown here is derived from an EMBL/GenBank/DDBJ whole genome shotgun (WGS) entry which is preliminary data.</text>
</comment>
<dbReference type="GO" id="GO:0008381">
    <property type="term" value="F:mechanosensitive monoatomic ion channel activity"/>
    <property type="evidence" value="ECO:0007669"/>
    <property type="project" value="InterPro"/>
</dbReference>
<keyword evidence="4 10" id="KW-0812">Transmembrane</keyword>
<evidence type="ECO:0000256" key="4">
    <source>
        <dbReference type="ARBA" id="ARBA00022692"/>
    </source>
</evidence>
<evidence type="ECO:0000256" key="6">
    <source>
        <dbReference type="ARBA" id="ARBA00023016"/>
    </source>
</evidence>